<feature type="compositionally biased region" description="Low complexity" evidence="1">
    <location>
        <begin position="220"/>
        <end position="239"/>
    </location>
</feature>
<feature type="region of interest" description="Disordered" evidence="1">
    <location>
        <begin position="104"/>
        <end position="264"/>
    </location>
</feature>
<gene>
    <name evidence="2" type="ORF">PPACK8108_LOCUS23752</name>
</gene>
<proteinExistence type="predicted"/>
<dbReference type="GO" id="GO:0019901">
    <property type="term" value="F:protein kinase binding"/>
    <property type="evidence" value="ECO:0007669"/>
    <property type="project" value="InterPro"/>
</dbReference>
<feature type="compositionally biased region" description="Low complexity" evidence="1">
    <location>
        <begin position="553"/>
        <end position="566"/>
    </location>
</feature>
<feature type="compositionally biased region" description="Polar residues" evidence="1">
    <location>
        <begin position="109"/>
        <end position="120"/>
    </location>
</feature>
<protein>
    <submittedName>
        <fullName evidence="2">Expressed protein</fullName>
    </submittedName>
</protein>
<dbReference type="Pfam" id="PF08613">
    <property type="entry name" value="Cyclin"/>
    <property type="match status" value="1"/>
</dbReference>
<sequence length="597" mass="66988">MTLTTLGYPRATTLRKINSQDYDSTSFGVNVVNPSIIHSRNLRSSSPSLLTDSNRGQWSTLSREPGRVLIDDQLAKQLGVTTRTDDRIARPSVTPLKDSIDRLQPKEYNYTTRCDNSSNNSHHRRQDSYQKDWLYSSTGLSHHNHNHIHPTPQIQRPSQTQLTRRPSQPASHLERSAADHLPRPPISQNVDNHLCNSDNDRQVFKCRASPSRSNDQRPPSLKSSSSSSESSSCLTNDSSPNSSLQKPIPSTSASVPPPPLLQPILDHTRFVPTPSNRRMGFSEEAAREVIPSHTDSTSFDLSSSQLFIDPLLQLSLIALESIWPQLSTTSPASHQTISDPLKSRSSSSHSLLHFIKEVLKRSRTNSNTLKIALFYIHQSRRSIRRRIAHGDFSQIRYQQHLEESSCTASGSDLTRRTHHGLNKSDLDSLVRTLKDPMLSGKKTFLAALMCASKYLQDRNFSNRAWAKISSVPIQEINHNERVFLEMIDYKLHVELDAFNIWSIRLRKLIEEKRLNAQARTASKEPILAPTAQLSLTLSSDQITSTKLEGSRESLPSSQASSTASLTRRPTISRPVDRLASSPVVSHSRVTTVLQYCL</sequence>
<evidence type="ECO:0000256" key="1">
    <source>
        <dbReference type="SAM" id="MobiDB-lite"/>
    </source>
</evidence>
<feature type="compositionally biased region" description="Polar residues" evidence="1">
    <location>
        <begin position="152"/>
        <end position="170"/>
    </location>
</feature>
<dbReference type="GO" id="GO:0005634">
    <property type="term" value="C:nucleus"/>
    <property type="evidence" value="ECO:0007669"/>
    <property type="project" value="TreeGrafter"/>
</dbReference>
<dbReference type="Proteomes" id="UP001153365">
    <property type="component" value="Unassembled WGS sequence"/>
</dbReference>
<feature type="compositionally biased region" description="Polar residues" evidence="1">
    <location>
        <begin position="240"/>
        <end position="254"/>
    </location>
</feature>
<dbReference type="GO" id="GO:0000307">
    <property type="term" value="C:cyclin-dependent protein kinase holoenzyme complex"/>
    <property type="evidence" value="ECO:0007669"/>
    <property type="project" value="TreeGrafter"/>
</dbReference>
<reference evidence="2" key="1">
    <citation type="submission" date="2022-06" db="EMBL/GenBank/DDBJ databases">
        <authorList>
            <consortium name="SYNGENTA / RWTH Aachen University"/>
        </authorList>
    </citation>
    <scope>NUCLEOTIDE SEQUENCE</scope>
</reference>
<feature type="compositionally biased region" description="Basic and acidic residues" evidence="1">
    <location>
        <begin position="172"/>
        <end position="182"/>
    </location>
</feature>
<dbReference type="PANTHER" id="PTHR15615:SF36">
    <property type="entry name" value="PHO85 CYCLIN-5"/>
    <property type="match status" value="1"/>
</dbReference>
<dbReference type="Gene3D" id="1.10.472.10">
    <property type="entry name" value="Cyclin-like"/>
    <property type="match status" value="1"/>
</dbReference>
<dbReference type="CDD" id="cd20557">
    <property type="entry name" value="CYCLIN_ScPCL1-like"/>
    <property type="match status" value="1"/>
</dbReference>
<dbReference type="GO" id="GO:0016538">
    <property type="term" value="F:cyclin-dependent protein serine/threonine kinase regulator activity"/>
    <property type="evidence" value="ECO:0007669"/>
    <property type="project" value="TreeGrafter"/>
</dbReference>
<evidence type="ECO:0000313" key="2">
    <source>
        <dbReference type="EMBL" id="CAH7688746.1"/>
    </source>
</evidence>
<dbReference type="EMBL" id="CALTRL010006009">
    <property type="protein sequence ID" value="CAH7688746.1"/>
    <property type="molecule type" value="Genomic_DNA"/>
</dbReference>
<accession>A0AAV0BNC0</accession>
<comment type="caution">
    <text evidence="2">The sequence shown here is derived from an EMBL/GenBank/DDBJ whole genome shotgun (WGS) entry which is preliminary data.</text>
</comment>
<feature type="compositionally biased region" description="Polar residues" evidence="1">
    <location>
        <begin position="186"/>
        <end position="197"/>
    </location>
</feature>
<evidence type="ECO:0000313" key="3">
    <source>
        <dbReference type="Proteomes" id="UP001153365"/>
    </source>
</evidence>
<dbReference type="AlphaFoldDB" id="A0AAV0BNC0"/>
<name>A0AAV0BNC0_PHAPC</name>
<dbReference type="PANTHER" id="PTHR15615">
    <property type="match status" value="1"/>
</dbReference>
<feature type="region of interest" description="Disordered" evidence="1">
    <location>
        <begin position="546"/>
        <end position="571"/>
    </location>
</feature>
<dbReference type="InterPro" id="IPR013922">
    <property type="entry name" value="Cyclin_PHO80-like"/>
</dbReference>
<organism evidence="2 3">
    <name type="scientific">Phakopsora pachyrhizi</name>
    <name type="common">Asian soybean rust disease fungus</name>
    <dbReference type="NCBI Taxonomy" id="170000"/>
    <lineage>
        <taxon>Eukaryota</taxon>
        <taxon>Fungi</taxon>
        <taxon>Dikarya</taxon>
        <taxon>Basidiomycota</taxon>
        <taxon>Pucciniomycotina</taxon>
        <taxon>Pucciniomycetes</taxon>
        <taxon>Pucciniales</taxon>
        <taxon>Phakopsoraceae</taxon>
        <taxon>Phakopsora</taxon>
    </lineage>
</organism>
<keyword evidence="3" id="KW-1185">Reference proteome</keyword>